<keyword evidence="2 7" id="KW-0813">Transport</keyword>
<feature type="transmembrane region" description="Helical" evidence="7">
    <location>
        <begin position="268"/>
        <end position="287"/>
    </location>
</feature>
<proteinExistence type="inferred from homology"/>
<feature type="transmembrane region" description="Helical" evidence="7">
    <location>
        <begin position="230"/>
        <end position="248"/>
    </location>
</feature>
<dbReference type="PROSITE" id="PS50928">
    <property type="entry name" value="ABC_TM1"/>
    <property type="match status" value="1"/>
</dbReference>
<dbReference type="STRING" id="583356.Igag_1345"/>
<evidence type="ECO:0000313" key="10">
    <source>
        <dbReference type="Proteomes" id="UP000001304"/>
    </source>
</evidence>
<dbReference type="HOGENOM" id="CLU_036879_0_0_2"/>
<dbReference type="InterPro" id="IPR000515">
    <property type="entry name" value="MetI-like"/>
</dbReference>
<dbReference type="Pfam" id="PF19300">
    <property type="entry name" value="BPD_transp_1_N"/>
    <property type="match status" value="1"/>
</dbReference>
<keyword evidence="3" id="KW-1003">Cell membrane</keyword>
<dbReference type="InterPro" id="IPR045621">
    <property type="entry name" value="BPD_transp_1_N"/>
</dbReference>
<dbReference type="GO" id="GO:0005886">
    <property type="term" value="C:plasma membrane"/>
    <property type="evidence" value="ECO:0007669"/>
    <property type="project" value="UniProtKB-SubCell"/>
</dbReference>
<evidence type="ECO:0000256" key="5">
    <source>
        <dbReference type="ARBA" id="ARBA00022989"/>
    </source>
</evidence>
<dbReference type="PANTHER" id="PTHR43163">
    <property type="entry name" value="DIPEPTIDE TRANSPORT SYSTEM PERMEASE PROTEIN DPPB-RELATED"/>
    <property type="match status" value="1"/>
</dbReference>
<dbReference type="SUPFAM" id="SSF161098">
    <property type="entry name" value="MetI-like"/>
    <property type="match status" value="1"/>
</dbReference>
<protein>
    <submittedName>
        <fullName evidence="9">Binding-protein-dependent transport systems inner membrane component</fullName>
    </submittedName>
</protein>
<dbReference type="CDD" id="cd06261">
    <property type="entry name" value="TM_PBP2"/>
    <property type="match status" value="1"/>
</dbReference>
<feature type="domain" description="ABC transmembrane type-1" evidence="8">
    <location>
        <begin position="99"/>
        <end position="287"/>
    </location>
</feature>
<evidence type="ECO:0000256" key="2">
    <source>
        <dbReference type="ARBA" id="ARBA00022448"/>
    </source>
</evidence>
<dbReference type="PANTHER" id="PTHR43163:SF6">
    <property type="entry name" value="DIPEPTIDE TRANSPORT SYSTEM PERMEASE PROTEIN DPPB-RELATED"/>
    <property type="match status" value="1"/>
</dbReference>
<accession>E0SQ17</accession>
<feature type="transmembrane region" description="Helical" evidence="7">
    <location>
        <begin position="166"/>
        <end position="188"/>
    </location>
</feature>
<evidence type="ECO:0000256" key="1">
    <source>
        <dbReference type="ARBA" id="ARBA00004651"/>
    </source>
</evidence>
<dbReference type="BioCyc" id="IAGG583356:GHAH-1328-MONOMER"/>
<keyword evidence="5 7" id="KW-1133">Transmembrane helix</keyword>
<feature type="transmembrane region" description="Helical" evidence="7">
    <location>
        <begin position="103"/>
        <end position="127"/>
    </location>
</feature>
<evidence type="ECO:0000313" key="9">
    <source>
        <dbReference type="EMBL" id="ADM28148.1"/>
    </source>
</evidence>
<dbReference type="Proteomes" id="UP000001304">
    <property type="component" value="Chromosome"/>
</dbReference>
<keyword evidence="10" id="KW-1185">Reference proteome</keyword>
<evidence type="ECO:0000256" key="3">
    <source>
        <dbReference type="ARBA" id="ARBA00022475"/>
    </source>
</evidence>
<dbReference type="InterPro" id="IPR035906">
    <property type="entry name" value="MetI-like_sf"/>
</dbReference>
<gene>
    <name evidence="9" type="ordered locus">Igag_1345</name>
</gene>
<keyword evidence="6 7" id="KW-0472">Membrane</keyword>
<reference evidence="9 10" key="1">
    <citation type="journal article" date="2010" name="Stand. Genomic Sci.">
        <title>Complete genome sequence of Ignisphaera aggregans type strain (AQ1.S1).</title>
        <authorList>
            <person name="Goker M."/>
            <person name="Held B."/>
            <person name="Lapidus A."/>
            <person name="Nolan M."/>
            <person name="Spring S."/>
            <person name="Yasawong M."/>
            <person name="Lucas S."/>
            <person name="Glavina Del Rio T."/>
            <person name="Tice H."/>
            <person name="Cheng J.F."/>
            <person name="Goodwin L."/>
            <person name="Tapia R."/>
            <person name="Pitluck S."/>
            <person name="Liolios K."/>
            <person name="Ivanova N."/>
            <person name="Mavromatis K."/>
            <person name="Mikhailova N."/>
            <person name="Pati A."/>
            <person name="Chen A."/>
            <person name="Palaniappan K."/>
            <person name="Brambilla E."/>
            <person name="Land M."/>
            <person name="Hauser L."/>
            <person name="Chang Y.J."/>
            <person name="Jeffries C.D."/>
            <person name="Brettin T."/>
            <person name="Detter J.C."/>
            <person name="Han C."/>
            <person name="Rohde M."/>
            <person name="Sikorski J."/>
            <person name="Woyke T."/>
            <person name="Bristow J."/>
            <person name="Eisen J.A."/>
            <person name="Markowitz V."/>
            <person name="Hugenholtz P."/>
            <person name="Kyrpides N.C."/>
            <person name="Klenk H.P."/>
        </authorList>
    </citation>
    <scope>NUCLEOTIDE SEQUENCE [LARGE SCALE GENOMIC DNA]</scope>
    <source>
        <strain evidence="10">DSM 17230 / JCM 13409 / AQ1.S1</strain>
    </source>
</reference>
<sequence length="305" mass="34310">MRQRIYRYFIKVLSSFLLFILFISILYISIRVIPGDPITALYGETRPDPNVRSSLEKMLGLDKPLYIQILSYISRVFRGDLGRSIYYGIPVSVLIINRLFSSAILATVSTIVMILLCISAIYLEFVLRRYRNVLKVISALSASMPTLGWGSLLIAISIYLGIPIGFGSIVGPLITLSIVGFGFFYRYLRASIINIFNEHYIEFYHTMGFSQQRIVFIAMRIALPKFLTALLYRAGLIMTSAIVVETLFQYPGMGSLFSLALQSRDYPVLIGWGVTAIAISIALYIAIDILHSVLDPRVGSYESLH</sequence>
<evidence type="ECO:0000256" key="6">
    <source>
        <dbReference type="ARBA" id="ARBA00023136"/>
    </source>
</evidence>
<dbReference type="Gene3D" id="1.10.3720.10">
    <property type="entry name" value="MetI-like"/>
    <property type="match status" value="1"/>
</dbReference>
<dbReference type="AlphaFoldDB" id="E0SQ17"/>
<dbReference type="EMBL" id="CP002098">
    <property type="protein sequence ID" value="ADM28148.1"/>
    <property type="molecule type" value="Genomic_DNA"/>
</dbReference>
<dbReference type="KEGG" id="iag:Igag_1345"/>
<name>E0SQ17_IGNAA</name>
<dbReference type="Pfam" id="PF00528">
    <property type="entry name" value="BPD_transp_1"/>
    <property type="match status" value="1"/>
</dbReference>
<feature type="transmembrane region" description="Helical" evidence="7">
    <location>
        <begin position="12"/>
        <end position="33"/>
    </location>
</feature>
<comment type="similarity">
    <text evidence="7">Belongs to the binding-protein-dependent transport system permease family.</text>
</comment>
<comment type="subcellular location">
    <subcellularLocation>
        <location evidence="1 7">Cell membrane</location>
        <topology evidence="1 7">Multi-pass membrane protein</topology>
    </subcellularLocation>
</comment>
<feature type="transmembrane region" description="Helical" evidence="7">
    <location>
        <begin position="139"/>
        <end position="160"/>
    </location>
</feature>
<organism evidence="9 10">
    <name type="scientific">Ignisphaera aggregans (strain DSM 17230 / JCM 13409 / AQ1.S1)</name>
    <dbReference type="NCBI Taxonomy" id="583356"/>
    <lineage>
        <taxon>Archaea</taxon>
        <taxon>Thermoproteota</taxon>
        <taxon>Thermoprotei</taxon>
        <taxon>Desulfurococcales</taxon>
        <taxon>Desulfurococcaceae</taxon>
        <taxon>Ignisphaera</taxon>
    </lineage>
</organism>
<evidence type="ECO:0000256" key="7">
    <source>
        <dbReference type="RuleBase" id="RU363032"/>
    </source>
</evidence>
<evidence type="ECO:0000259" key="8">
    <source>
        <dbReference type="PROSITE" id="PS50928"/>
    </source>
</evidence>
<dbReference type="GO" id="GO:0055085">
    <property type="term" value="P:transmembrane transport"/>
    <property type="evidence" value="ECO:0007669"/>
    <property type="project" value="InterPro"/>
</dbReference>
<evidence type="ECO:0000256" key="4">
    <source>
        <dbReference type="ARBA" id="ARBA00022692"/>
    </source>
</evidence>
<keyword evidence="4 7" id="KW-0812">Transmembrane</keyword>